<dbReference type="RefSeq" id="WP_343844292.1">
    <property type="nucleotide sequence ID" value="NZ_BAAAEI010000007.1"/>
</dbReference>
<proteinExistence type="predicted"/>
<dbReference type="InterPro" id="IPR034756">
    <property type="entry name" value="T2SSM_b"/>
</dbReference>
<reference evidence="1 2" key="1">
    <citation type="journal article" date="2019" name="Int. J. Syst. Evol. Microbiol.">
        <title>The Global Catalogue of Microorganisms (GCM) 10K type strain sequencing project: providing services to taxonomists for standard genome sequencing and annotation.</title>
        <authorList>
            <consortium name="The Broad Institute Genomics Platform"/>
            <consortium name="The Broad Institute Genome Sequencing Center for Infectious Disease"/>
            <person name="Wu L."/>
            <person name="Ma J."/>
        </authorList>
    </citation>
    <scope>NUCLEOTIDE SEQUENCE [LARGE SCALE GENOMIC DNA]</scope>
    <source>
        <strain evidence="1 2">JCM 13378</strain>
    </source>
</reference>
<organism evidence="1 2">
    <name type="scientific">Bowmanella denitrificans</name>
    <dbReference type="NCBI Taxonomy" id="366582"/>
    <lineage>
        <taxon>Bacteria</taxon>
        <taxon>Pseudomonadati</taxon>
        <taxon>Pseudomonadota</taxon>
        <taxon>Gammaproteobacteria</taxon>
        <taxon>Alteromonadales</taxon>
        <taxon>Alteromonadaceae</taxon>
        <taxon>Bowmanella</taxon>
    </lineage>
</organism>
<comment type="caution">
    <text evidence="1">The sequence shown here is derived from an EMBL/GenBank/DDBJ whole genome shotgun (WGS) entry which is preliminary data.</text>
</comment>
<dbReference type="Proteomes" id="UP001501757">
    <property type="component" value="Unassembled WGS sequence"/>
</dbReference>
<name>A0ABN0X3P4_9ALTE</name>
<dbReference type="EMBL" id="BAAAEI010000007">
    <property type="protein sequence ID" value="GAA0353825.1"/>
    <property type="molecule type" value="Genomic_DNA"/>
</dbReference>
<protein>
    <recommendedName>
        <fullName evidence="3">General secretion pathway protein M</fullName>
    </recommendedName>
</protein>
<evidence type="ECO:0000313" key="2">
    <source>
        <dbReference type="Proteomes" id="UP001501757"/>
    </source>
</evidence>
<evidence type="ECO:0000313" key="1">
    <source>
        <dbReference type="EMBL" id="GAA0353825.1"/>
    </source>
</evidence>
<keyword evidence="2" id="KW-1185">Reference proteome</keyword>
<gene>
    <name evidence="1" type="ORF">GCM10009092_17740</name>
</gene>
<evidence type="ECO:0008006" key="3">
    <source>
        <dbReference type="Google" id="ProtNLM"/>
    </source>
</evidence>
<accession>A0ABN0X3P4</accession>
<sequence>MSKLKKQILIGFLLVLAVLKFVIVPVLEWQDEKVAQINTLGQQLSKGTKLLAVQKELELKLQALQAQKGDVLPMLTTDEPSATQFQLQVQRKIDELMAKHELNVQNVNWLTPRPKGMAVEHRLEIRMTGGLKEYLALMIDIEQQKPKLAIVEVNSLISNMRPAGYTLGRVNGRLVISAWQQGEAR</sequence>
<dbReference type="Pfam" id="PF10741">
    <property type="entry name" value="T2SSM_b"/>
    <property type="match status" value="1"/>
</dbReference>